<evidence type="ECO:0000313" key="5">
    <source>
        <dbReference type="Proteomes" id="UP001242480"/>
    </source>
</evidence>
<dbReference type="RefSeq" id="WP_307276012.1">
    <property type="nucleotide sequence ID" value="NZ_JAUSVX010000008.1"/>
</dbReference>
<organism evidence="4 5">
    <name type="scientific">Labrys wisconsinensis</name>
    <dbReference type="NCBI Taxonomy" id="425677"/>
    <lineage>
        <taxon>Bacteria</taxon>
        <taxon>Pseudomonadati</taxon>
        <taxon>Pseudomonadota</taxon>
        <taxon>Alphaproteobacteria</taxon>
        <taxon>Hyphomicrobiales</taxon>
        <taxon>Xanthobacteraceae</taxon>
        <taxon>Labrys</taxon>
    </lineage>
</organism>
<evidence type="ECO:0000256" key="1">
    <source>
        <dbReference type="ARBA" id="ARBA00022729"/>
    </source>
</evidence>
<accession>A0ABU0JAE0</accession>
<dbReference type="EMBL" id="JAUSVX010000008">
    <property type="protein sequence ID" value="MDQ0471233.1"/>
    <property type="molecule type" value="Genomic_DNA"/>
</dbReference>
<reference evidence="4 5" key="1">
    <citation type="submission" date="2023-07" db="EMBL/GenBank/DDBJ databases">
        <title>Genomic Encyclopedia of Type Strains, Phase IV (KMG-IV): sequencing the most valuable type-strain genomes for metagenomic binning, comparative biology and taxonomic classification.</title>
        <authorList>
            <person name="Goeker M."/>
        </authorList>
    </citation>
    <scope>NUCLEOTIDE SEQUENCE [LARGE SCALE GENOMIC DNA]</scope>
    <source>
        <strain evidence="4 5">DSM 19619</strain>
    </source>
</reference>
<protein>
    <submittedName>
        <fullName evidence="4">Opacity protein-like surface antigen</fullName>
    </submittedName>
</protein>
<evidence type="ECO:0000259" key="3">
    <source>
        <dbReference type="Pfam" id="PF13505"/>
    </source>
</evidence>
<feature type="domain" description="Outer membrane protein beta-barrel" evidence="3">
    <location>
        <begin position="11"/>
        <end position="264"/>
    </location>
</feature>
<dbReference type="Gene3D" id="2.40.160.20">
    <property type="match status" value="1"/>
</dbReference>
<proteinExistence type="predicted"/>
<dbReference type="InterPro" id="IPR011250">
    <property type="entry name" value="OMP/PagP_B-barrel"/>
</dbReference>
<comment type="caution">
    <text evidence="4">The sequence shown here is derived from an EMBL/GenBank/DDBJ whole genome shotgun (WGS) entry which is preliminary data.</text>
</comment>
<dbReference type="Pfam" id="PF13505">
    <property type="entry name" value="OMP_b-brl"/>
    <property type="match status" value="1"/>
</dbReference>
<keyword evidence="1 2" id="KW-0732">Signal</keyword>
<dbReference type="SUPFAM" id="SSF56925">
    <property type="entry name" value="OMPA-like"/>
    <property type="match status" value="1"/>
</dbReference>
<evidence type="ECO:0000313" key="4">
    <source>
        <dbReference type="EMBL" id="MDQ0471233.1"/>
    </source>
</evidence>
<feature type="signal peptide" evidence="2">
    <location>
        <begin position="1"/>
        <end position="22"/>
    </location>
</feature>
<name>A0ABU0JAE0_9HYPH</name>
<sequence>MANLKTHALASALVLAASAASAADVPMVEQPPPPPVAAPDFGGWYLRGDIGFSNQHVDKIENVLDAGASNLNTRQKSFDAAPFGGVGVGYRFNEWLRADITGEYRGNAGFNGYQTFNFVDGLGNDRVGVDRYTASKSEWTGMLNAYVDLGTWYGITPFIGAGIGASYNTISNFQDNGMNDLVGGGDQINSSAYAKDSSKWNLAWALQAGLAYEVTPGLTMELAYRYINLGDARSGDIISYDGTNTINNPEKFKNLTSHDIKLGLRWALGEPIPAAEPEYPTLTRKY</sequence>
<dbReference type="Proteomes" id="UP001242480">
    <property type="component" value="Unassembled WGS sequence"/>
</dbReference>
<gene>
    <name evidence="4" type="ORF">QO011_004256</name>
</gene>
<keyword evidence="5" id="KW-1185">Reference proteome</keyword>
<evidence type="ECO:0000256" key="2">
    <source>
        <dbReference type="SAM" id="SignalP"/>
    </source>
</evidence>
<feature type="chain" id="PRO_5046588689" evidence="2">
    <location>
        <begin position="23"/>
        <end position="286"/>
    </location>
</feature>
<dbReference type="InterPro" id="IPR027385">
    <property type="entry name" value="Beta-barrel_OMP"/>
</dbReference>